<dbReference type="OMA" id="YRVCTAC"/>
<proteinExistence type="predicted"/>
<evidence type="ECO:0000313" key="1">
    <source>
        <dbReference type="EMBL" id="AYQ54363.1"/>
    </source>
</evidence>
<evidence type="ECO:0000313" key="2">
    <source>
        <dbReference type="Proteomes" id="UP000273278"/>
    </source>
</evidence>
<dbReference type="RefSeq" id="WP_015504073.1">
    <property type="nucleotide sequence ID" value="NZ_CAYARL010000008.1"/>
</dbReference>
<dbReference type="Proteomes" id="UP000273278">
    <property type="component" value="Chromosome"/>
</dbReference>
<protein>
    <submittedName>
        <fullName evidence="1">Uncharacterized protein</fullName>
    </submittedName>
</protein>
<organism evidence="1 2">
    <name type="scientific">Methanomethylophilus alvi</name>
    <dbReference type="NCBI Taxonomy" id="1291540"/>
    <lineage>
        <taxon>Archaea</taxon>
        <taxon>Methanobacteriati</taxon>
        <taxon>Thermoplasmatota</taxon>
        <taxon>Thermoplasmata</taxon>
        <taxon>Methanomassiliicoccales</taxon>
        <taxon>Methanomethylophilaceae</taxon>
        <taxon>Methanomethylophilus</taxon>
    </lineage>
</organism>
<dbReference type="AlphaFoldDB" id="A0A3G3IEW0"/>
<accession>A0A3G3IEW0</accession>
<dbReference type="GeneID" id="41320966"/>
<name>A0A3G3IEW0_9ARCH</name>
<reference evidence="1 2" key="1">
    <citation type="submission" date="2016-10" db="EMBL/GenBank/DDBJ databases">
        <title>Complete genome of the TMA-utilizing, human hosted archaeon Methanomethylophilus alvus Gen. nov, sp. nov., strain Mx-05, derived from a pure culture.</title>
        <authorList>
            <person name="Brugere J.-F."/>
            <person name="Ben Hania W."/>
            <person name="Chaudhary P.P."/>
            <person name="Gaci N."/>
            <person name="Borrel G."/>
            <person name="Cao Van Tuat L."/>
            <person name="Fardeau M.-L."/>
            <person name="Harris H.M.B."/>
            <person name="O'Toole P.W."/>
            <person name="Ollivier B."/>
        </authorList>
    </citation>
    <scope>NUCLEOTIDE SEQUENCE [LARGE SCALE GENOMIC DNA]</scope>
    <source>
        <strain evidence="1 2">Mx-05</strain>
    </source>
</reference>
<sequence>MAIAVDEDVKQMIMREKQDYRVCTACMGPALVPTTVKQPKPSDTQIQIGDNVLYISRVQAPYLERVTMDMIYDEDEIDSCPAFYSYTEKKRSRDY</sequence>
<gene>
    <name evidence="1" type="ORF">BKD89_00815</name>
</gene>
<dbReference type="EMBL" id="CP017686">
    <property type="protein sequence ID" value="AYQ54363.1"/>
    <property type="molecule type" value="Genomic_DNA"/>
</dbReference>